<proteinExistence type="predicted"/>
<dbReference type="Proteomes" id="UP001329430">
    <property type="component" value="Chromosome 2"/>
</dbReference>
<name>A0AAN7VNF3_9COLE</name>
<sequence length="146" mass="16961">MRWGAILLEKHKPLRISGIVEAPGENTDLLVTQFLKNNLEVDCTIMDIKLSHRIGRSQDGLKRSIIVKFASYRKREEVFAKKKLLKKTGFVVSEDLTASRYQIYKQYCEEYRKSNVWTLDGRINIIDKNGKRRVVDVLNYANGNKN</sequence>
<accession>A0AAN7VNF3</accession>
<comment type="caution">
    <text evidence="1">The sequence shown here is derived from an EMBL/GenBank/DDBJ whole genome shotgun (WGS) entry which is preliminary data.</text>
</comment>
<evidence type="ECO:0000313" key="1">
    <source>
        <dbReference type="EMBL" id="KAK5647758.1"/>
    </source>
</evidence>
<protein>
    <submittedName>
        <fullName evidence="1">Uncharacterized protein</fullName>
    </submittedName>
</protein>
<keyword evidence="2" id="KW-1185">Reference proteome</keyword>
<organism evidence="1 2">
    <name type="scientific">Pyrocoelia pectoralis</name>
    <dbReference type="NCBI Taxonomy" id="417401"/>
    <lineage>
        <taxon>Eukaryota</taxon>
        <taxon>Metazoa</taxon>
        <taxon>Ecdysozoa</taxon>
        <taxon>Arthropoda</taxon>
        <taxon>Hexapoda</taxon>
        <taxon>Insecta</taxon>
        <taxon>Pterygota</taxon>
        <taxon>Neoptera</taxon>
        <taxon>Endopterygota</taxon>
        <taxon>Coleoptera</taxon>
        <taxon>Polyphaga</taxon>
        <taxon>Elateriformia</taxon>
        <taxon>Elateroidea</taxon>
        <taxon>Lampyridae</taxon>
        <taxon>Lampyrinae</taxon>
        <taxon>Pyrocoelia</taxon>
    </lineage>
</organism>
<dbReference type="EMBL" id="JAVRBK010000002">
    <property type="protein sequence ID" value="KAK5647758.1"/>
    <property type="molecule type" value="Genomic_DNA"/>
</dbReference>
<reference evidence="1 2" key="1">
    <citation type="journal article" date="2024" name="Insects">
        <title>An Improved Chromosome-Level Genome Assembly of the Firefly Pyrocoelia pectoralis.</title>
        <authorList>
            <person name="Fu X."/>
            <person name="Meyer-Rochow V.B."/>
            <person name="Ballantyne L."/>
            <person name="Zhu X."/>
        </authorList>
    </citation>
    <scope>NUCLEOTIDE SEQUENCE [LARGE SCALE GENOMIC DNA]</scope>
    <source>
        <strain evidence="1">XCY_ONT2</strain>
    </source>
</reference>
<dbReference type="AlphaFoldDB" id="A0AAN7VNF3"/>
<gene>
    <name evidence="1" type="ORF">RI129_002650</name>
</gene>
<evidence type="ECO:0000313" key="2">
    <source>
        <dbReference type="Proteomes" id="UP001329430"/>
    </source>
</evidence>
<dbReference type="Gene3D" id="3.30.70.1820">
    <property type="entry name" value="L1 transposable element, RRM domain"/>
    <property type="match status" value="1"/>
</dbReference>